<evidence type="ECO:0000313" key="3">
    <source>
        <dbReference type="EMBL" id="RAW23246.1"/>
    </source>
</evidence>
<dbReference type="EMBL" id="MJFZ01001099">
    <property type="protein sequence ID" value="RAW23246.1"/>
    <property type="molecule type" value="Genomic_DNA"/>
</dbReference>
<reference evidence="3 4" key="1">
    <citation type="submission" date="2018-01" db="EMBL/GenBank/DDBJ databases">
        <title>Draft genome of the strawberry crown rot pathogen Phytophthora cactorum.</title>
        <authorList>
            <person name="Armitage A.D."/>
            <person name="Lysoe E."/>
            <person name="Nellist C.F."/>
            <person name="Harrison R.J."/>
            <person name="Brurberg M.B."/>
        </authorList>
    </citation>
    <scope>NUCLEOTIDE SEQUENCE [LARGE SCALE GENOMIC DNA]</scope>
    <source>
        <strain evidence="3 4">10300</strain>
    </source>
</reference>
<dbReference type="GO" id="GO:0016887">
    <property type="term" value="F:ATP hydrolysis activity"/>
    <property type="evidence" value="ECO:0007669"/>
    <property type="project" value="TreeGrafter"/>
</dbReference>
<dbReference type="GO" id="GO:0005524">
    <property type="term" value="F:ATP binding"/>
    <property type="evidence" value="ECO:0007669"/>
    <property type="project" value="UniProtKB-KW"/>
</dbReference>
<dbReference type="Gene3D" id="1.10.8.60">
    <property type="match status" value="1"/>
</dbReference>
<evidence type="ECO:0008006" key="5">
    <source>
        <dbReference type="Google" id="ProtNLM"/>
    </source>
</evidence>
<dbReference type="Proteomes" id="UP000251314">
    <property type="component" value="Unassembled WGS sequence"/>
</dbReference>
<dbReference type="AlphaFoldDB" id="A0A329RHN3"/>
<dbReference type="VEuPathDB" id="FungiDB:PC110_g20318"/>
<sequence>MVQVEGAAVVVEMVNSGLRRSPIVPVVVFDAVETECASAAVLDVNVVVWVELISAAVDCLLAVEAPTSIETDEAVVGMAEFESYEEAVLPGVAVVLLVDESPGEADAAVPSYGRLDQVVSIEPPTQTERLEILRIMTKTWQVDERFLSQLSESTGGFVGADLLSLCQKALQVCMNEAAATKMQGNAVVCPHHFEQALAVTYPSVLQTHNVSQKQQQLTSTSIQKHGGIN</sequence>
<protein>
    <recommendedName>
        <fullName evidence="5">AAA ATPase AAA+ lid domain-containing protein</fullName>
    </recommendedName>
</protein>
<keyword evidence="4" id="KW-1185">Reference proteome</keyword>
<evidence type="ECO:0000256" key="2">
    <source>
        <dbReference type="ARBA" id="ARBA00022840"/>
    </source>
</evidence>
<keyword evidence="1" id="KW-0547">Nucleotide-binding</keyword>
<name>A0A329RHN3_9STRA</name>
<dbReference type="SUPFAM" id="SSF52540">
    <property type="entry name" value="P-loop containing nucleoside triphosphate hydrolases"/>
    <property type="match status" value="1"/>
</dbReference>
<organism evidence="3 4">
    <name type="scientific">Phytophthora cactorum</name>
    <dbReference type="NCBI Taxonomy" id="29920"/>
    <lineage>
        <taxon>Eukaryota</taxon>
        <taxon>Sar</taxon>
        <taxon>Stramenopiles</taxon>
        <taxon>Oomycota</taxon>
        <taxon>Peronosporomycetes</taxon>
        <taxon>Peronosporales</taxon>
        <taxon>Peronosporaceae</taxon>
        <taxon>Phytophthora</taxon>
    </lineage>
</organism>
<accession>A0A329RHN3</accession>
<dbReference type="OrthoDB" id="27435at2759"/>
<dbReference type="PANTHER" id="PTHR23077:SF27">
    <property type="entry name" value="ATPASE FAMILY GENE 2 PROTEIN HOMOLOG A"/>
    <property type="match status" value="1"/>
</dbReference>
<keyword evidence="2" id="KW-0067">ATP-binding</keyword>
<proteinExistence type="predicted"/>
<evidence type="ECO:0000313" key="4">
    <source>
        <dbReference type="Proteomes" id="UP000251314"/>
    </source>
</evidence>
<dbReference type="InterPro" id="IPR050168">
    <property type="entry name" value="AAA_ATPase_domain"/>
</dbReference>
<evidence type="ECO:0000256" key="1">
    <source>
        <dbReference type="ARBA" id="ARBA00022741"/>
    </source>
</evidence>
<dbReference type="STRING" id="29920.A0A329RHN3"/>
<comment type="caution">
    <text evidence="3">The sequence shown here is derived from an EMBL/GenBank/DDBJ whole genome shotgun (WGS) entry which is preliminary data.</text>
</comment>
<gene>
    <name evidence="3" type="ORF">PC110_g20318</name>
</gene>
<dbReference type="GO" id="GO:0005737">
    <property type="term" value="C:cytoplasm"/>
    <property type="evidence" value="ECO:0007669"/>
    <property type="project" value="TreeGrafter"/>
</dbReference>
<dbReference type="InterPro" id="IPR027417">
    <property type="entry name" value="P-loop_NTPase"/>
</dbReference>
<dbReference type="PANTHER" id="PTHR23077">
    <property type="entry name" value="AAA-FAMILY ATPASE"/>
    <property type="match status" value="1"/>
</dbReference>